<accession>A0AAT9HSF1</accession>
<organism evidence="2">
    <name type="scientific">Streptomyces haneummycinicus</name>
    <dbReference type="NCBI Taxonomy" id="3074435"/>
    <lineage>
        <taxon>Bacteria</taxon>
        <taxon>Bacillati</taxon>
        <taxon>Actinomycetota</taxon>
        <taxon>Actinomycetes</taxon>
        <taxon>Kitasatosporales</taxon>
        <taxon>Streptomycetaceae</taxon>
        <taxon>Streptomyces</taxon>
    </lineage>
</organism>
<reference evidence="2" key="1">
    <citation type="submission" date="2024-06" db="EMBL/GenBank/DDBJ databases">
        <authorList>
            <consortium name="consrtm"/>
            <person name="Uemura M."/>
            <person name="Terahara T."/>
        </authorList>
    </citation>
    <scope>NUCLEOTIDE SEQUENCE</scope>
    <source>
        <strain evidence="2">KM77-8</strain>
    </source>
</reference>
<dbReference type="AlphaFoldDB" id="A0AAT9HSF1"/>
<reference evidence="2" key="2">
    <citation type="submission" date="2024-07" db="EMBL/GenBank/DDBJ databases">
        <title>Streptomyces haneummycinica sp. nov., a new antibiotic-producing actinobacterium isolated from marine sediment.</title>
        <authorList>
            <person name="Uemura M."/>
            <person name="Hamada M."/>
            <person name="Hirano S."/>
            <person name="Kobayashi K."/>
            <person name="Ohshiro T."/>
            <person name="Kobayashi T."/>
            <person name="Terahara T."/>
        </authorList>
    </citation>
    <scope>NUCLEOTIDE SEQUENCE</scope>
    <source>
        <strain evidence="2">KM77-8</strain>
    </source>
</reference>
<name>A0AAT9HSF1_9ACTN</name>
<evidence type="ECO:0000256" key="1">
    <source>
        <dbReference type="SAM" id="MobiDB-lite"/>
    </source>
</evidence>
<gene>
    <name evidence="2" type="ORF">SHKM778_66240</name>
</gene>
<dbReference type="Gene3D" id="3.20.20.140">
    <property type="entry name" value="Metal-dependent hydrolases"/>
    <property type="match status" value="1"/>
</dbReference>
<feature type="region of interest" description="Disordered" evidence="1">
    <location>
        <begin position="1"/>
        <end position="25"/>
    </location>
</feature>
<proteinExistence type="predicted"/>
<evidence type="ECO:0000313" key="2">
    <source>
        <dbReference type="EMBL" id="BFO20236.1"/>
    </source>
</evidence>
<protein>
    <submittedName>
        <fullName evidence="2">Uncharacterized protein</fullName>
    </submittedName>
</protein>
<sequence length="146" mass="15138">MTAPAAAGDESVRRERRRTPVRGGAFIDESTPRVTFLARDGARGWADLCRLVSAAHTAPGLPQLTWDDNHADGLTVLLGPDSDVGRALAAGRPDRAARLLAPGGRSTATPCGWRPSGTAVKAPAPAPCGWPPAPWASPPSRASGPY</sequence>
<dbReference type="EMBL" id="AP035768">
    <property type="protein sequence ID" value="BFO20236.1"/>
    <property type="molecule type" value="Genomic_DNA"/>
</dbReference>
<feature type="compositionally biased region" description="Pro residues" evidence="1">
    <location>
        <begin position="124"/>
        <end position="137"/>
    </location>
</feature>
<feature type="region of interest" description="Disordered" evidence="1">
    <location>
        <begin position="100"/>
        <end position="146"/>
    </location>
</feature>